<dbReference type="Proteomes" id="UP000033057">
    <property type="component" value="Chromosome"/>
</dbReference>
<feature type="domain" description="4Fe-4S ferredoxin-type" evidence="1">
    <location>
        <begin position="389"/>
        <end position="418"/>
    </location>
</feature>
<accession>A0A0E3MHW7</accession>
<dbReference type="Proteomes" id="UP000273443">
    <property type="component" value="Chromosome"/>
</dbReference>
<dbReference type="KEGG" id="ssoa:SULA_0599"/>
<organism evidence="4 15">
    <name type="scientific">Saccharolobus solfataricus</name>
    <name type="common">Sulfolobus solfataricus</name>
    <dbReference type="NCBI Taxonomy" id="2287"/>
    <lineage>
        <taxon>Archaea</taxon>
        <taxon>Thermoproteota</taxon>
        <taxon>Thermoprotei</taxon>
        <taxon>Sulfolobales</taxon>
        <taxon>Sulfolobaceae</taxon>
        <taxon>Saccharolobus</taxon>
    </lineage>
</organism>
<dbReference type="EMBL" id="CP050869">
    <property type="protein sequence ID" value="QPG49992.1"/>
    <property type="molecule type" value="Genomic_DNA"/>
</dbReference>
<name>A0A0E3MHW7_SACSO</name>
<evidence type="ECO:0000313" key="4">
    <source>
        <dbReference type="EMBL" id="AKA78384.1"/>
    </source>
</evidence>
<dbReference type="Pfam" id="PF00037">
    <property type="entry name" value="Fer4"/>
    <property type="match status" value="1"/>
</dbReference>
<dbReference type="EMBL" id="CP011055">
    <property type="protein sequence ID" value="AKA72994.1"/>
    <property type="molecule type" value="Genomic_DNA"/>
</dbReference>
<sequence>MLNAGLIVSKKAREIIGDEILKEVFEEAKLSYVAEMGDYVIDDINNNELKALLLVSENGKERWMEDIDQKLGISPLAILTIPPKWFIGKSKEYIFTLLTAYSLRVELMDLAYRVQPTPTSSVSRRSLLKLKTYEYKPYPVLFDEVHAKREINKAIESCPQGLIVKAPEGPSVGYPEKCSVCGYCSASSYLGYLEIPTATTDQVLSFINTIVRHYRDKQAAILFTDSIIDDIPEGIFPFLMPCTAGVHDSFVLASYAAGITPIVHVSSKCESRDIALKRLDELPSHFPGTNFIISKVRNDEELKKTLSYIKPIQLSRSEIPLEVILQRSRRRALLIWSIEEMSKKVKLNEDDTVPGVYNVEVDPNKCVLCGVCVRACQMLVPELKGSSTLELSYNIPYCIGSQRCVKNCPEKAVIVTGYAKISDLKRKIVNKANVSKCRFCGKPLGSERIKNKVDTLLIQYGFAGTAQYTDVCNECKQKILTKIWLERLLSGKNDTVRY</sequence>
<dbReference type="Proteomes" id="UP000275843">
    <property type="component" value="Chromosome"/>
</dbReference>
<proteinExistence type="predicted"/>
<evidence type="ECO:0000313" key="17">
    <source>
        <dbReference type="Proteomes" id="UP000269431"/>
    </source>
</evidence>
<dbReference type="InterPro" id="IPR017896">
    <property type="entry name" value="4Fe4S_Fe-S-bd"/>
</dbReference>
<evidence type="ECO:0000313" key="13">
    <source>
        <dbReference type="Proteomes" id="UP000033057"/>
    </source>
</evidence>
<dbReference type="Proteomes" id="UP000033085">
    <property type="component" value="Chromosome"/>
</dbReference>
<dbReference type="GeneID" id="44128540"/>
<dbReference type="GeneID" id="1452824"/>
<dbReference type="EMBL" id="CP033237">
    <property type="protein sequence ID" value="AZF72744.1"/>
    <property type="molecule type" value="Genomic_DNA"/>
</dbReference>
<evidence type="ECO:0000313" key="20">
    <source>
        <dbReference type="Proteomes" id="UP000275843"/>
    </source>
</evidence>
<evidence type="ECO:0000313" key="23">
    <source>
        <dbReference type="Proteomes" id="UP000594632"/>
    </source>
</evidence>
<dbReference type="Proteomes" id="UP000033106">
    <property type="component" value="Chromosome"/>
</dbReference>
<reference evidence="13 14" key="1">
    <citation type="journal article" date="2015" name="Genome Announc.">
        <title>Complete Genome Sequence of Sulfolobus solfataricus Strain 98/2 and Evolved Derivatives.</title>
        <authorList>
            <person name="McCarthy S."/>
            <person name="Gradnigo J."/>
            <person name="Johnson T."/>
            <person name="Payne S."/>
            <person name="Lipzen A."/>
            <person name="Martin J."/>
            <person name="Schackwitz W."/>
            <person name="Moriyama E."/>
            <person name="Blum P."/>
        </authorList>
    </citation>
    <scope>NUCLEOTIDE SEQUENCE [LARGE SCALE GENOMIC DNA]</scope>
    <source>
        <strain evidence="13">98/2 SULC</strain>
        <strain evidence="2">SARC-B</strain>
        <strain evidence="3">SARC-C</strain>
        <strain evidence="4 15">SULA</strain>
        <strain evidence="14">SULB</strain>
    </source>
</reference>
<evidence type="ECO:0000313" key="19">
    <source>
        <dbReference type="Proteomes" id="UP000273443"/>
    </source>
</evidence>
<dbReference type="OMA" id="NECKQKE"/>
<evidence type="ECO:0000313" key="8">
    <source>
        <dbReference type="EMBL" id="AZF75367.1"/>
    </source>
</evidence>
<dbReference type="Proteomes" id="UP000278715">
    <property type="component" value="Chromosome"/>
</dbReference>
<dbReference type="PROSITE" id="PS51379">
    <property type="entry name" value="4FE4S_FER_2"/>
    <property type="match status" value="2"/>
</dbReference>
<dbReference type="SUPFAM" id="SSF54862">
    <property type="entry name" value="4Fe-4S ferredoxins"/>
    <property type="match status" value="1"/>
</dbReference>
<dbReference type="EMBL" id="CP033238">
    <property type="protein sequence ID" value="AZF75367.1"/>
    <property type="molecule type" value="Genomic_DNA"/>
</dbReference>
<dbReference type="Gene3D" id="3.30.70.20">
    <property type="match status" value="1"/>
</dbReference>
<evidence type="ECO:0000313" key="14">
    <source>
        <dbReference type="Proteomes" id="UP000033085"/>
    </source>
</evidence>
<reference evidence="12 23" key="4">
    <citation type="journal article" date="2020" name="Nat. Commun.">
        <title>The structures of two archaeal type IV pili illuminate evolutionary relationships.</title>
        <authorList>
            <person name="Wang F."/>
            <person name="Baquero D.P."/>
            <person name="Su Z."/>
            <person name="Beltran L.C."/>
            <person name="Prangishvili D."/>
            <person name="Krupovic M."/>
            <person name="Egelman E.H."/>
        </authorList>
    </citation>
    <scope>NUCLEOTIDE SEQUENCE [LARGE SCALE GENOMIC DNA]</scope>
    <source>
        <strain evidence="12 23">POZ149</strain>
    </source>
</reference>
<evidence type="ECO:0000313" key="7">
    <source>
        <dbReference type="EMBL" id="AZF72744.1"/>
    </source>
</evidence>
<evidence type="ECO:0000313" key="18">
    <source>
        <dbReference type="Proteomes" id="UP000273194"/>
    </source>
</evidence>
<dbReference type="AlphaFoldDB" id="A0A0E3MHW7"/>
<dbReference type="EMBL" id="CP033240">
    <property type="protein sequence ID" value="AZF80581.1"/>
    <property type="molecule type" value="Genomic_DNA"/>
</dbReference>
<evidence type="ECO:0000313" key="16">
    <source>
        <dbReference type="Proteomes" id="UP000267993"/>
    </source>
</evidence>
<dbReference type="Proteomes" id="UP000273194">
    <property type="component" value="Chromosome"/>
</dbReference>
<evidence type="ECO:0000313" key="22">
    <source>
        <dbReference type="Proteomes" id="UP000282269"/>
    </source>
</evidence>
<evidence type="ECO:0000313" key="10">
    <source>
        <dbReference type="EMBL" id="AZF80581.1"/>
    </source>
</evidence>
<evidence type="ECO:0000313" key="5">
    <source>
        <dbReference type="EMBL" id="AZF67504.1"/>
    </source>
</evidence>
<evidence type="ECO:0000313" key="21">
    <source>
        <dbReference type="Proteomes" id="UP000278715"/>
    </source>
</evidence>
<dbReference type="EMBL" id="CP033236">
    <property type="protein sequence ID" value="AZF70124.1"/>
    <property type="molecule type" value="Genomic_DNA"/>
</dbReference>
<dbReference type="PANTHER" id="PTHR43560">
    <property type="entry name" value="ION-TRANSLOCATING OXIDOREDUCTASE COMPLEX SUBUNIT B"/>
    <property type="match status" value="1"/>
</dbReference>
<dbReference type="EMBL" id="CP011057">
    <property type="protein sequence ID" value="AKA78384.1"/>
    <property type="molecule type" value="Genomic_DNA"/>
</dbReference>
<dbReference type="Proteomes" id="UP000594632">
    <property type="component" value="Chromosome"/>
</dbReference>
<dbReference type="KEGG" id="ssof:SULC_0599"/>
<dbReference type="Proteomes" id="UP000267993">
    <property type="component" value="Chromosome"/>
</dbReference>
<dbReference type="KEGG" id="ssol:SULB_0601"/>
<evidence type="ECO:0000313" key="3">
    <source>
        <dbReference type="EMBL" id="AKA75692.1"/>
    </source>
</evidence>
<evidence type="ECO:0000313" key="2">
    <source>
        <dbReference type="EMBL" id="AKA72994.1"/>
    </source>
</evidence>
<dbReference type="PATRIC" id="fig|2287.6.peg.625"/>
<dbReference type="PANTHER" id="PTHR43560:SF1">
    <property type="entry name" value="ION-TRANSLOCATING OXIDOREDUCTASE COMPLEX SUBUNIT B"/>
    <property type="match status" value="1"/>
</dbReference>
<evidence type="ECO:0000313" key="9">
    <source>
        <dbReference type="EMBL" id="AZF77976.1"/>
    </source>
</evidence>
<evidence type="ECO:0000313" key="15">
    <source>
        <dbReference type="Proteomes" id="UP000033106"/>
    </source>
</evidence>
<dbReference type="Proteomes" id="UP000269431">
    <property type="component" value="Chromosome"/>
</dbReference>
<evidence type="ECO:0000313" key="11">
    <source>
        <dbReference type="EMBL" id="AZF83189.1"/>
    </source>
</evidence>
<evidence type="ECO:0000313" key="12">
    <source>
        <dbReference type="EMBL" id="QPG49992.1"/>
    </source>
</evidence>
<protein>
    <submittedName>
        <fullName evidence="12">4Fe-4S binding protein</fullName>
    </submittedName>
    <submittedName>
        <fullName evidence="4">4Fe-4S ferredoxin</fullName>
    </submittedName>
</protein>
<dbReference type="EMBL" id="CP033235">
    <property type="protein sequence ID" value="AZF67504.1"/>
    <property type="molecule type" value="Genomic_DNA"/>
</dbReference>
<reference evidence="4" key="3">
    <citation type="submission" date="2018-10" db="EMBL/GenBank/DDBJ databases">
        <authorList>
            <person name="McCarthy S."/>
            <person name="Gradnigo J."/>
            <person name="Johnson T."/>
            <person name="Payne S."/>
            <person name="Lipzen A."/>
            <person name="Schackwitz W."/>
            <person name="Martin J."/>
            <person name="Moriyama E."/>
            <person name="Blum P."/>
        </authorList>
    </citation>
    <scope>NUCLEOTIDE SEQUENCE</scope>
    <source>
        <strain evidence="2">SARC-B</strain>
        <strain evidence="3">SARC-C</strain>
        <strain evidence="4">SULA</strain>
    </source>
</reference>
<evidence type="ECO:0000313" key="6">
    <source>
        <dbReference type="EMBL" id="AZF70124.1"/>
    </source>
</evidence>
<dbReference type="InterPro" id="IPR050395">
    <property type="entry name" value="4Fe4S_Ferredoxin_RnfB"/>
</dbReference>
<gene>
    <name evidence="12" type="ORF">HFC64_09315</name>
    <name evidence="4" type="ORF">SULA_0599</name>
    <name evidence="2" type="ORF">SULB_0601</name>
    <name evidence="3" type="ORF">SULC_0599</name>
    <name evidence="5" type="ORF">SULG_03070</name>
    <name evidence="6" type="ORF">SULH_03070</name>
    <name evidence="7" type="ORF">SULI_03070</name>
    <name evidence="8" type="ORF">SULM_03070</name>
    <name evidence="9" type="ORF">SULN_03070</name>
    <name evidence="10" type="ORF">SULO_03080</name>
    <name evidence="11" type="ORF">SULZ_03115</name>
</gene>
<reference evidence="16 17" key="2">
    <citation type="journal article" date="2018" name="Proc. Natl. Acad. Sci. U.S.A.">
        <title>Nonmutational mechanism of inheritance in the Archaeon Sulfolobus solfataricus.</title>
        <authorList>
            <person name="Payne S."/>
            <person name="McCarthy S."/>
            <person name="Johnson T."/>
            <person name="North E."/>
            <person name="Blum P."/>
        </authorList>
    </citation>
    <scope>NUCLEOTIDE SEQUENCE [LARGE SCALE GENOMIC DNA]</scope>
    <source>
        <strain evidence="6 16">SARC-H</strain>
        <strain evidence="7 20">SARC-I</strain>
        <strain evidence="9 21">SARC-N</strain>
        <strain evidence="10 22">SARC-O</strain>
        <strain evidence="11 17">SUL120</strain>
        <strain evidence="5 18">SULG</strain>
        <strain evidence="8 19">SULM</strain>
    </source>
</reference>
<dbReference type="EMBL" id="CP033241">
    <property type="protein sequence ID" value="AZF83189.1"/>
    <property type="molecule type" value="Genomic_DNA"/>
</dbReference>
<dbReference type="Proteomes" id="UP000282269">
    <property type="component" value="Chromosome"/>
</dbReference>
<evidence type="ECO:0000259" key="1">
    <source>
        <dbReference type="PROSITE" id="PS51379"/>
    </source>
</evidence>
<feature type="domain" description="4Fe-4S ferredoxin-type" evidence="1">
    <location>
        <begin position="357"/>
        <end position="386"/>
    </location>
</feature>
<dbReference type="EMBL" id="CP033239">
    <property type="protein sequence ID" value="AZF77976.1"/>
    <property type="molecule type" value="Genomic_DNA"/>
</dbReference>
<dbReference type="RefSeq" id="WP_009991946.1">
    <property type="nucleotide sequence ID" value="NZ_CP011055.2"/>
</dbReference>
<dbReference type="EMBL" id="CP011056">
    <property type="protein sequence ID" value="AKA75692.1"/>
    <property type="molecule type" value="Genomic_DNA"/>
</dbReference>